<dbReference type="AlphaFoldDB" id="A0ABD0PRX8"/>
<dbReference type="EMBL" id="JAMKFB020000014">
    <property type="protein sequence ID" value="KAL0175426.1"/>
    <property type="molecule type" value="Genomic_DNA"/>
</dbReference>
<name>A0ABD0PRX8_CIRMR</name>
<organism evidence="1 2">
    <name type="scientific">Cirrhinus mrigala</name>
    <name type="common">Mrigala</name>
    <dbReference type="NCBI Taxonomy" id="683832"/>
    <lineage>
        <taxon>Eukaryota</taxon>
        <taxon>Metazoa</taxon>
        <taxon>Chordata</taxon>
        <taxon>Craniata</taxon>
        <taxon>Vertebrata</taxon>
        <taxon>Euteleostomi</taxon>
        <taxon>Actinopterygii</taxon>
        <taxon>Neopterygii</taxon>
        <taxon>Teleostei</taxon>
        <taxon>Ostariophysi</taxon>
        <taxon>Cypriniformes</taxon>
        <taxon>Cyprinidae</taxon>
        <taxon>Labeoninae</taxon>
        <taxon>Labeonini</taxon>
        <taxon>Cirrhinus</taxon>
    </lineage>
</organism>
<comment type="caution">
    <text evidence="1">The sequence shown here is derived from an EMBL/GenBank/DDBJ whole genome shotgun (WGS) entry which is preliminary data.</text>
</comment>
<feature type="non-terminal residue" evidence="1">
    <location>
        <position position="1"/>
    </location>
</feature>
<feature type="non-terminal residue" evidence="1">
    <location>
        <position position="52"/>
    </location>
</feature>
<sequence length="52" mass="6180">VLQQELLVSGERQQALRAEMEGLSVRVCQKEQLYVELSIKYEQLLDRFQKQQ</sequence>
<proteinExistence type="predicted"/>
<dbReference type="Proteomes" id="UP001529510">
    <property type="component" value="Unassembled WGS sequence"/>
</dbReference>
<protein>
    <submittedName>
        <fullName evidence="1">Uncharacterized protein</fullName>
    </submittedName>
</protein>
<reference evidence="1 2" key="1">
    <citation type="submission" date="2024-05" db="EMBL/GenBank/DDBJ databases">
        <title>Genome sequencing and assembly of Indian major carp, Cirrhinus mrigala (Hamilton, 1822).</title>
        <authorList>
            <person name="Mohindra V."/>
            <person name="Chowdhury L.M."/>
            <person name="Lal K."/>
            <person name="Jena J.K."/>
        </authorList>
    </citation>
    <scope>NUCLEOTIDE SEQUENCE [LARGE SCALE GENOMIC DNA]</scope>
    <source>
        <strain evidence="1">CM1030</strain>
        <tissue evidence="1">Blood</tissue>
    </source>
</reference>
<evidence type="ECO:0000313" key="1">
    <source>
        <dbReference type="EMBL" id="KAL0175426.1"/>
    </source>
</evidence>
<keyword evidence="2" id="KW-1185">Reference proteome</keyword>
<evidence type="ECO:0000313" key="2">
    <source>
        <dbReference type="Proteomes" id="UP001529510"/>
    </source>
</evidence>
<accession>A0ABD0PRX8</accession>
<gene>
    <name evidence="1" type="ORF">M9458_027756</name>
</gene>